<evidence type="ECO:0000259" key="6">
    <source>
        <dbReference type="PROSITE" id="PS50977"/>
    </source>
</evidence>
<evidence type="ECO:0000256" key="5">
    <source>
        <dbReference type="PROSITE-ProRule" id="PRU00335"/>
    </source>
</evidence>
<evidence type="ECO:0000313" key="7">
    <source>
        <dbReference type="EMBL" id="BDG60492.1"/>
    </source>
</evidence>
<dbReference type="InterPro" id="IPR036271">
    <property type="entry name" value="Tet_transcr_reg_TetR-rel_C_sf"/>
</dbReference>
<dbReference type="PANTHER" id="PTHR30055">
    <property type="entry name" value="HTH-TYPE TRANSCRIPTIONAL REGULATOR RUTR"/>
    <property type="match status" value="1"/>
</dbReference>
<dbReference type="Gene3D" id="1.10.10.60">
    <property type="entry name" value="Homeodomain-like"/>
    <property type="match status" value="1"/>
</dbReference>
<dbReference type="Gene3D" id="1.10.357.10">
    <property type="entry name" value="Tetracycline Repressor, domain 2"/>
    <property type="match status" value="1"/>
</dbReference>
<reference evidence="7" key="1">
    <citation type="submission" date="2022-03" db="EMBL/GenBank/DDBJ databases">
        <title>Complete genome sequence of Caldinitratiruptor microaerophilus.</title>
        <authorList>
            <person name="Mukaiyama R."/>
            <person name="Nishiyama T."/>
            <person name="Ueda K."/>
        </authorList>
    </citation>
    <scope>NUCLEOTIDE SEQUENCE</scope>
    <source>
        <strain evidence="7">JCM 16183</strain>
    </source>
</reference>
<dbReference type="GO" id="GO:0000976">
    <property type="term" value="F:transcription cis-regulatory region binding"/>
    <property type="evidence" value="ECO:0007669"/>
    <property type="project" value="TreeGrafter"/>
</dbReference>
<sequence length="195" mass="22360">MGLQTAAESLRNQIVSAALQLFLEKGYHSTSLQDIITAANCSKGGFYHHFASKDDLLYLIHETFITYELERGEAVRSQPGPAAERLRQVIVDLVESIALYRPHVTVFFEERRSLSSEKFALVKQKRDRYEALVRELVEEGMRSGEFRQDLDPRIVTFAIFGMCNWTYQWLRPDGPLTPRQVGEMFSSLILQGLRS</sequence>
<dbReference type="InterPro" id="IPR001647">
    <property type="entry name" value="HTH_TetR"/>
</dbReference>
<evidence type="ECO:0000313" key="8">
    <source>
        <dbReference type="Proteomes" id="UP001163687"/>
    </source>
</evidence>
<dbReference type="InterPro" id="IPR050109">
    <property type="entry name" value="HTH-type_TetR-like_transc_reg"/>
</dbReference>
<dbReference type="PANTHER" id="PTHR30055:SF175">
    <property type="entry name" value="HTH-TYPE TRANSCRIPTIONAL REPRESSOR KSTR2"/>
    <property type="match status" value="1"/>
</dbReference>
<dbReference type="PRINTS" id="PR00455">
    <property type="entry name" value="HTHTETR"/>
</dbReference>
<dbReference type="InterPro" id="IPR041490">
    <property type="entry name" value="KstR2_TetR_C"/>
</dbReference>
<keyword evidence="2" id="KW-0805">Transcription regulation</keyword>
<accession>A0AA35CMV6</accession>
<dbReference type="AlphaFoldDB" id="A0AA35CMV6"/>
<name>A0AA35CMV6_9FIRM</name>
<gene>
    <name evidence="7" type="ORF">caldi_15820</name>
</gene>
<keyword evidence="4" id="KW-0804">Transcription</keyword>
<dbReference type="KEGG" id="cmic:caldi_15820"/>
<dbReference type="Proteomes" id="UP001163687">
    <property type="component" value="Chromosome"/>
</dbReference>
<organism evidence="7 8">
    <name type="scientific">Caldinitratiruptor microaerophilus</name>
    <dbReference type="NCBI Taxonomy" id="671077"/>
    <lineage>
        <taxon>Bacteria</taxon>
        <taxon>Bacillati</taxon>
        <taxon>Bacillota</taxon>
        <taxon>Clostridia</taxon>
        <taxon>Eubacteriales</taxon>
        <taxon>Symbiobacteriaceae</taxon>
        <taxon>Caldinitratiruptor</taxon>
    </lineage>
</organism>
<dbReference type="PROSITE" id="PS50977">
    <property type="entry name" value="HTH_TETR_2"/>
    <property type="match status" value="1"/>
</dbReference>
<dbReference type="EMBL" id="AP025628">
    <property type="protein sequence ID" value="BDG60492.1"/>
    <property type="molecule type" value="Genomic_DNA"/>
</dbReference>
<dbReference type="InterPro" id="IPR009057">
    <property type="entry name" value="Homeodomain-like_sf"/>
</dbReference>
<dbReference type="SUPFAM" id="SSF46689">
    <property type="entry name" value="Homeodomain-like"/>
    <property type="match status" value="1"/>
</dbReference>
<keyword evidence="3 5" id="KW-0238">DNA-binding</keyword>
<feature type="domain" description="HTH tetR-type" evidence="6">
    <location>
        <begin position="8"/>
        <end position="68"/>
    </location>
</feature>
<evidence type="ECO:0000256" key="3">
    <source>
        <dbReference type="ARBA" id="ARBA00023125"/>
    </source>
</evidence>
<dbReference type="GO" id="GO:0003700">
    <property type="term" value="F:DNA-binding transcription factor activity"/>
    <property type="evidence" value="ECO:0007669"/>
    <property type="project" value="TreeGrafter"/>
</dbReference>
<keyword evidence="8" id="KW-1185">Reference proteome</keyword>
<dbReference type="Pfam" id="PF17932">
    <property type="entry name" value="TetR_C_24"/>
    <property type="match status" value="1"/>
</dbReference>
<protein>
    <recommendedName>
        <fullName evidence="6">HTH tetR-type domain-containing protein</fullName>
    </recommendedName>
</protein>
<evidence type="ECO:0000256" key="1">
    <source>
        <dbReference type="ARBA" id="ARBA00022491"/>
    </source>
</evidence>
<dbReference type="RefSeq" id="WP_264844513.1">
    <property type="nucleotide sequence ID" value="NZ_AP025628.1"/>
</dbReference>
<dbReference type="SUPFAM" id="SSF48498">
    <property type="entry name" value="Tetracyclin repressor-like, C-terminal domain"/>
    <property type="match status" value="1"/>
</dbReference>
<keyword evidence="1" id="KW-0678">Repressor</keyword>
<proteinExistence type="predicted"/>
<evidence type="ECO:0000256" key="4">
    <source>
        <dbReference type="ARBA" id="ARBA00023163"/>
    </source>
</evidence>
<dbReference type="Pfam" id="PF00440">
    <property type="entry name" value="TetR_N"/>
    <property type="match status" value="1"/>
</dbReference>
<evidence type="ECO:0000256" key="2">
    <source>
        <dbReference type="ARBA" id="ARBA00023015"/>
    </source>
</evidence>
<feature type="DNA-binding region" description="H-T-H motif" evidence="5">
    <location>
        <begin position="31"/>
        <end position="50"/>
    </location>
</feature>